<dbReference type="Gene3D" id="3.40.30.10">
    <property type="entry name" value="Glutaredoxin"/>
    <property type="match status" value="1"/>
</dbReference>
<evidence type="ECO:0000259" key="4">
    <source>
        <dbReference type="PROSITE" id="PS51352"/>
    </source>
</evidence>
<evidence type="ECO:0000256" key="2">
    <source>
        <dbReference type="ARBA" id="ARBA00022748"/>
    </source>
</evidence>
<dbReference type="RefSeq" id="WP_252821477.1">
    <property type="nucleotide sequence ID" value="NZ_JAMXQS010000008.1"/>
</dbReference>
<reference evidence="5 6" key="1">
    <citation type="submission" date="2022-06" db="EMBL/GenBank/DDBJ databases">
        <title>Mesorhizobium sp. strain RP14 Genome sequencing and assembly.</title>
        <authorList>
            <person name="Kim I."/>
        </authorList>
    </citation>
    <scope>NUCLEOTIDE SEQUENCE [LARGE SCALE GENOMIC DNA]</scope>
    <source>
        <strain evidence="6">RP14(2022)</strain>
    </source>
</reference>
<protein>
    <submittedName>
        <fullName evidence="5">TlpA family protein disulfide reductase</fullName>
    </submittedName>
</protein>
<evidence type="ECO:0000313" key="6">
    <source>
        <dbReference type="Proteomes" id="UP001205906"/>
    </source>
</evidence>
<keyword evidence="3" id="KW-0676">Redox-active center</keyword>
<name>A0ABT1CC25_9HYPH</name>
<dbReference type="InterPro" id="IPR013766">
    <property type="entry name" value="Thioredoxin_domain"/>
</dbReference>
<keyword evidence="6" id="KW-1185">Reference proteome</keyword>
<dbReference type="PANTHER" id="PTHR42852:SF13">
    <property type="entry name" value="PROTEIN DIPZ"/>
    <property type="match status" value="1"/>
</dbReference>
<comment type="caution">
    <text evidence="5">The sequence shown here is derived from an EMBL/GenBank/DDBJ whole genome shotgun (WGS) entry which is preliminary data.</text>
</comment>
<keyword evidence="2" id="KW-0201">Cytochrome c-type biogenesis</keyword>
<dbReference type="InterPro" id="IPR013740">
    <property type="entry name" value="Redoxin"/>
</dbReference>
<dbReference type="NCBIfam" id="NF047696">
    <property type="entry name" value="ThlDiSintTplARhiz"/>
    <property type="match status" value="1"/>
</dbReference>
<dbReference type="CDD" id="cd02966">
    <property type="entry name" value="TlpA_like_family"/>
    <property type="match status" value="1"/>
</dbReference>
<accession>A0ABT1CC25</accession>
<sequence length="229" mass="23844">MDRKLFPALRWALLAGLAGACAGVGAVYFGLHGSGNGENASDAAPSTVAASTEADKACALKADQAKTVGAAAQGQVAAMLPADPPISLAGLQFETPQGTPMTLADKKGQTLLVNLWATWCAPCRAEMPALDALETEMGGENFEVVTVNLDKGDATKPNKFLDEIGVKALERYRDPSLKLFDTMKERGLVLGLPATFLIDGEGCMLGSMNGPAEWHSADAKALIEAALEP</sequence>
<dbReference type="InterPro" id="IPR050553">
    <property type="entry name" value="Thioredoxin_ResA/DsbE_sf"/>
</dbReference>
<dbReference type="InterPro" id="IPR017937">
    <property type="entry name" value="Thioredoxin_CS"/>
</dbReference>
<comment type="subcellular location">
    <subcellularLocation>
        <location evidence="1">Cell envelope</location>
    </subcellularLocation>
</comment>
<evidence type="ECO:0000256" key="1">
    <source>
        <dbReference type="ARBA" id="ARBA00004196"/>
    </source>
</evidence>
<dbReference type="EMBL" id="JAMXQS010000008">
    <property type="protein sequence ID" value="MCO6051695.1"/>
    <property type="molecule type" value="Genomic_DNA"/>
</dbReference>
<gene>
    <name evidence="5" type="ORF">NGM99_18070</name>
</gene>
<dbReference type="PROSITE" id="PS51352">
    <property type="entry name" value="THIOREDOXIN_2"/>
    <property type="match status" value="1"/>
</dbReference>
<proteinExistence type="predicted"/>
<dbReference type="SUPFAM" id="SSF52833">
    <property type="entry name" value="Thioredoxin-like"/>
    <property type="match status" value="1"/>
</dbReference>
<dbReference type="InterPro" id="IPR036249">
    <property type="entry name" value="Thioredoxin-like_sf"/>
</dbReference>
<evidence type="ECO:0000256" key="3">
    <source>
        <dbReference type="ARBA" id="ARBA00023284"/>
    </source>
</evidence>
<dbReference type="PROSITE" id="PS51257">
    <property type="entry name" value="PROKAR_LIPOPROTEIN"/>
    <property type="match status" value="1"/>
</dbReference>
<dbReference type="PROSITE" id="PS00194">
    <property type="entry name" value="THIOREDOXIN_1"/>
    <property type="match status" value="1"/>
</dbReference>
<feature type="domain" description="Thioredoxin" evidence="4">
    <location>
        <begin position="77"/>
        <end position="228"/>
    </location>
</feature>
<evidence type="ECO:0000313" key="5">
    <source>
        <dbReference type="EMBL" id="MCO6051695.1"/>
    </source>
</evidence>
<organism evidence="5 6">
    <name type="scientific">Mesorhizobium liriopis</name>
    <dbReference type="NCBI Taxonomy" id="2953882"/>
    <lineage>
        <taxon>Bacteria</taxon>
        <taxon>Pseudomonadati</taxon>
        <taxon>Pseudomonadota</taxon>
        <taxon>Alphaproteobacteria</taxon>
        <taxon>Hyphomicrobiales</taxon>
        <taxon>Phyllobacteriaceae</taxon>
        <taxon>Mesorhizobium</taxon>
    </lineage>
</organism>
<dbReference type="PANTHER" id="PTHR42852">
    <property type="entry name" value="THIOL:DISULFIDE INTERCHANGE PROTEIN DSBE"/>
    <property type="match status" value="1"/>
</dbReference>
<dbReference type="Proteomes" id="UP001205906">
    <property type="component" value="Unassembled WGS sequence"/>
</dbReference>
<dbReference type="Pfam" id="PF08534">
    <property type="entry name" value="Redoxin"/>
    <property type="match status" value="1"/>
</dbReference>